<dbReference type="PIRSF" id="PIRSF000887">
    <property type="entry name" value="Pesterase_MJ0037"/>
    <property type="match status" value="1"/>
</dbReference>
<dbReference type="PANTHER" id="PTHR39323:SF1">
    <property type="entry name" value="BLR1149 PROTEIN"/>
    <property type="match status" value="1"/>
</dbReference>
<accession>A0A512M5M4</accession>
<evidence type="ECO:0000313" key="2">
    <source>
        <dbReference type="EMBL" id="GEP42030.1"/>
    </source>
</evidence>
<dbReference type="SUPFAM" id="SSF56300">
    <property type="entry name" value="Metallo-dependent phosphatases"/>
    <property type="match status" value="1"/>
</dbReference>
<dbReference type="EMBL" id="BKAG01000007">
    <property type="protein sequence ID" value="GEP42030.1"/>
    <property type="molecule type" value="Genomic_DNA"/>
</dbReference>
<name>A0A512M5M4_9BACT</name>
<organism evidence="2 3">
    <name type="scientific">Brevifollis gellanilyticus</name>
    <dbReference type="NCBI Taxonomy" id="748831"/>
    <lineage>
        <taxon>Bacteria</taxon>
        <taxon>Pseudomonadati</taxon>
        <taxon>Verrucomicrobiota</taxon>
        <taxon>Verrucomicrobiia</taxon>
        <taxon>Verrucomicrobiales</taxon>
        <taxon>Verrucomicrobiaceae</taxon>
    </lineage>
</organism>
<dbReference type="InterPro" id="IPR029052">
    <property type="entry name" value="Metallo-depent_PP-like"/>
</dbReference>
<keyword evidence="3" id="KW-1185">Reference proteome</keyword>
<feature type="domain" description="Calcineurin-like phosphoesterase" evidence="1">
    <location>
        <begin position="41"/>
        <end position="214"/>
    </location>
</feature>
<comment type="caution">
    <text evidence="2">The sequence shown here is derived from an EMBL/GenBank/DDBJ whole genome shotgun (WGS) entry which is preliminary data.</text>
</comment>
<dbReference type="InterPro" id="IPR004843">
    <property type="entry name" value="Calcineurin-like_PHP"/>
</dbReference>
<gene>
    <name evidence="2" type="ORF">BGE01nite_13210</name>
</gene>
<dbReference type="Gene3D" id="3.60.21.10">
    <property type="match status" value="1"/>
</dbReference>
<dbReference type="GO" id="GO:0016787">
    <property type="term" value="F:hydrolase activity"/>
    <property type="evidence" value="ECO:0007669"/>
    <property type="project" value="InterPro"/>
</dbReference>
<dbReference type="PANTHER" id="PTHR39323">
    <property type="entry name" value="BLR1149 PROTEIN"/>
    <property type="match status" value="1"/>
</dbReference>
<dbReference type="InterPro" id="IPR024173">
    <property type="entry name" value="Pesterase_MJ0037-like"/>
</dbReference>
<sequence length="226" mass="25312">MPNALSESRACLPPPHPPEVAKGVILDARHALVHAEQGWMAIADVHFGYEARRRRAGALLPDWGMPQCERVLHELVRDHQPKRLILVGDIMDGSGTVEETLELLKRLTESVKIICVLGNHDRAGLKRGMSMIPSHREGEFLFEHGHLPLSDHEGVIVTGHEHPATHFRDGAGLRLKLPTMVQEQISAKTQRWILPAFSPWAAGGEYTSEHKRLQTWACGKGRVWRV</sequence>
<protein>
    <recommendedName>
        <fullName evidence="1">Calcineurin-like phosphoesterase domain-containing protein</fullName>
    </recommendedName>
</protein>
<dbReference type="AlphaFoldDB" id="A0A512M5M4"/>
<dbReference type="RefSeq" id="WP_146849637.1">
    <property type="nucleotide sequence ID" value="NZ_BKAG01000007.1"/>
</dbReference>
<reference evidence="2 3" key="1">
    <citation type="submission" date="2019-07" db="EMBL/GenBank/DDBJ databases">
        <title>Whole genome shotgun sequence of Brevifollis gellanilyticus NBRC 108608.</title>
        <authorList>
            <person name="Hosoyama A."/>
            <person name="Uohara A."/>
            <person name="Ohji S."/>
            <person name="Ichikawa N."/>
        </authorList>
    </citation>
    <scope>NUCLEOTIDE SEQUENCE [LARGE SCALE GENOMIC DNA]</scope>
    <source>
        <strain evidence="2 3">NBRC 108608</strain>
    </source>
</reference>
<proteinExistence type="predicted"/>
<dbReference type="Pfam" id="PF00149">
    <property type="entry name" value="Metallophos"/>
    <property type="match status" value="1"/>
</dbReference>
<evidence type="ECO:0000313" key="3">
    <source>
        <dbReference type="Proteomes" id="UP000321577"/>
    </source>
</evidence>
<evidence type="ECO:0000259" key="1">
    <source>
        <dbReference type="Pfam" id="PF00149"/>
    </source>
</evidence>
<dbReference type="OrthoDB" id="191403at2"/>
<dbReference type="Proteomes" id="UP000321577">
    <property type="component" value="Unassembled WGS sequence"/>
</dbReference>